<dbReference type="EMBL" id="CM034398">
    <property type="protein sequence ID" value="KAJ0177219.1"/>
    <property type="molecule type" value="Genomic_DNA"/>
</dbReference>
<evidence type="ECO:0000313" key="1">
    <source>
        <dbReference type="EMBL" id="KAJ0177219.1"/>
    </source>
</evidence>
<gene>
    <name evidence="1" type="ORF">K1T71_007228</name>
</gene>
<keyword evidence="2" id="KW-1185">Reference proteome</keyword>
<reference evidence="1 2" key="1">
    <citation type="journal article" date="2021" name="Front. Genet.">
        <title>Chromosome-Level Genome Assembly Reveals Significant Gene Expansion in the Toll and IMD Signaling Pathways of Dendrolimus kikuchii.</title>
        <authorList>
            <person name="Zhou J."/>
            <person name="Wu P."/>
            <person name="Xiong Z."/>
            <person name="Liu N."/>
            <person name="Zhao N."/>
            <person name="Ji M."/>
            <person name="Qiu Y."/>
            <person name="Yang B."/>
        </authorList>
    </citation>
    <scope>NUCLEOTIDE SEQUENCE [LARGE SCALE GENOMIC DNA]</scope>
    <source>
        <strain evidence="1">Ann1</strain>
    </source>
</reference>
<evidence type="ECO:0000313" key="2">
    <source>
        <dbReference type="Proteomes" id="UP000824533"/>
    </source>
</evidence>
<proteinExistence type="predicted"/>
<comment type="caution">
    <text evidence="1">The sequence shown here is derived from an EMBL/GenBank/DDBJ whole genome shotgun (WGS) entry which is preliminary data.</text>
</comment>
<sequence>MVACKLDFNIAVDLNNKDKCIIVVSPISNKEFNQNILKDSNEVTVENGERVNNAFDPSPENLNNTPVPPAPLGKLPEKPLDSVNEKEEPKNERQRPTWDNQTEFLMSCIATSVGLGNVWRFPFVAYQNGGGAFLIPYIIVLLVIGKPMYYLETVLGQFSSSNCVKIWALSPAMIGTGYAQALGASYVLSYYVSIIALCLYYLIVSFQATLPWSVCQPGWNNCVPSGEAASPTMVNATSSAELYFTRTVLRQSDGIENGIGTPLWDLTLYLLASWVIIFVIVYRGVKSSGKAAYFLAIFPYIVMVILLIRAVTLPGAGDGILFFITPDWNRITEISVWYAAVTQVFFSLSVCSGALIMFSSYNKFSQNVYRDSMIVTTLDTFTSLISGITIFGVLGNLAYQLGYDDINQVIGSGGTSLAFISYPDAIAQSPFAPQLFAVLFFLMMAVLGIGSGVALLSTVNTILLDAFPRVPTIYMSAIACSVGFLVGLVYVTPGGQYILELVDYYGGTFMRLFAAITETIGVFWIYGLENLCLDIEFMLGMNPSFYWRICWAIVTPAMMITVFIYALITTEALLFGGTYVYPREAYIAGNALQYIGVALIPLFIGITMWKLRTGDFIGTVKQVFRKKDTYGPSDTQKREEWREFRRDAKYDRRLKSKNWIHHLALSLIGGYRR</sequence>
<organism evidence="1 2">
    <name type="scientific">Dendrolimus kikuchii</name>
    <dbReference type="NCBI Taxonomy" id="765133"/>
    <lineage>
        <taxon>Eukaryota</taxon>
        <taxon>Metazoa</taxon>
        <taxon>Ecdysozoa</taxon>
        <taxon>Arthropoda</taxon>
        <taxon>Hexapoda</taxon>
        <taxon>Insecta</taxon>
        <taxon>Pterygota</taxon>
        <taxon>Neoptera</taxon>
        <taxon>Endopterygota</taxon>
        <taxon>Lepidoptera</taxon>
        <taxon>Glossata</taxon>
        <taxon>Ditrysia</taxon>
        <taxon>Bombycoidea</taxon>
        <taxon>Lasiocampidae</taxon>
        <taxon>Dendrolimus</taxon>
    </lineage>
</organism>
<name>A0ACC1D0H4_9NEOP</name>
<accession>A0ACC1D0H4</accession>
<dbReference type="Proteomes" id="UP000824533">
    <property type="component" value="Linkage Group LG12"/>
</dbReference>
<protein>
    <submittedName>
        <fullName evidence="1">Uncharacterized protein</fullName>
    </submittedName>
</protein>